<proteinExistence type="inferred from homology"/>
<comment type="caution">
    <text evidence="3">The sequence shown here is derived from an EMBL/GenBank/DDBJ whole genome shotgun (WGS) entry which is preliminary data.</text>
</comment>
<dbReference type="PROSITE" id="PS51112">
    <property type="entry name" value="AMMECR1"/>
    <property type="match status" value="1"/>
</dbReference>
<dbReference type="SUPFAM" id="SSF143447">
    <property type="entry name" value="AMMECR1-like"/>
    <property type="match status" value="1"/>
</dbReference>
<dbReference type="Gene3D" id="3.30.700.20">
    <property type="entry name" value="Hypothetical protein ph0010, domain 1"/>
    <property type="match status" value="1"/>
</dbReference>
<dbReference type="STRING" id="47311.MBCUT_17910"/>
<dbReference type="Pfam" id="PF01871">
    <property type="entry name" value="AMMECR1"/>
    <property type="match status" value="1"/>
</dbReference>
<dbReference type="EMBL" id="LWMW01000136">
    <property type="protein sequence ID" value="KZX14989.1"/>
    <property type="molecule type" value="Genomic_DNA"/>
</dbReference>
<keyword evidence="4" id="KW-1185">Reference proteome</keyword>
<dbReference type="InterPro" id="IPR023472">
    <property type="entry name" value="Uncharacterised_MJ0810"/>
</dbReference>
<accession>A0A166CY87</accession>
<sequence length="186" mass="20803">MLKKEDGDYLIKTARLAIETYLKKGIKIDVPKDCPDYLKNEMGVFVTLNKNDQLRGCIGYPEPIAPLINATIDVAISAAMNDPRFPNLNLSEFKDIDVEITVLTKPEVLTVANPSEYPNKITIGKDGLIVENNFNKGLLLPQVAIEHEMTSKDFLANTCIKAGLNQNCWLEENTKISTFKGQIFKE</sequence>
<name>A0A166CY87_9EURY</name>
<dbReference type="NCBIfam" id="TIGR00296">
    <property type="entry name" value="TIGR00296 family protein"/>
    <property type="match status" value="1"/>
</dbReference>
<dbReference type="PANTHER" id="PTHR13016:SF0">
    <property type="entry name" value="AMME SYNDROME CANDIDATE GENE 1 PROTEIN"/>
    <property type="match status" value="1"/>
</dbReference>
<dbReference type="HAMAP" id="MF_00645">
    <property type="entry name" value="AMMECR1"/>
    <property type="match status" value="1"/>
</dbReference>
<dbReference type="InterPro" id="IPR027623">
    <property type="entry name" value="AmmeMemoSam_A"/>
</dbReference>
<dbReference type="InterPro" id="IPR027485">
    <property type="entry name" value="AMMECR1_N"/>
</dbReference>
<dbReference type="InterPro" id="IPR002733">
    <property type="entry name" value="AMMECR1_domain"/>
</dbReference>
<dbReference type="InterPro" id="IPR023473">
    <property type="entry name" value="AMMECR1"/>
</dbReference>
<evidence type="ECO:0000256" key="1">
    <source>
        <dbReference type="HAMAP-Rule" id="MF_00645"/>
    </source>
</evidence>
<dbReference type="OrthoDB" id="25187at2157"/>
<protein>
    <recommendedName>
        <fullName evidence="1">Protein MBCUT_17910</fullName>
    </recommendedName>
</protein>
<dbReference type="RefSeq" id="WP_067260326.1">
    <property type="nucleotide sequence ID" value="NZ_LWMW01000136.1"/>
</dbReference>
<dbReference type="InterPro" id="IPR036071">
    <property type="entry name" value="AMMECR1_dom_sf"/>
</dbReference>
<dbReference type="AlphaFoldDB" id="A0A166CY87"/>
<dbReference type="NCBIfam" id="TIGR04335">
    <property type="entry name" value="AmmeMemoSam_A"/>
    <property type="match status" value="1"/>
</dbReference>
<dbReference type="PANTHER" id="PTHR13016">
    <property type="entry name" value="AMMECR1 HOMOLOG"/>
    <property type="match status" value="1"/>
</dbReference>
<dbReference type="Gene3D" id="3.30.1490.150">
    <property type="entry name" value="Hypothetical protein ph0010, domain 2"/>
    <property type="match status" value="1"/>
</dbReference>
<feature type="domain" description="AMMECR1" evidence="2">
    <location>
        <begin position="5"/>
        <end position="186"/>
    </location>
</feature>
<evidence type="ECO:0000313" key="3">
    <source>
        <dbReference type="EMBL" id="KZX14989.1"/>
    </source>
</evidence>
<evidence type="ECO:0000259" key="2">
    <source>
        <dbReference type="PROSITE" id="PS51112"/>
    </source>
</evidence>
<evidence type="ECO:0000313" key="4">
    <source>
        <dbReference type="Proteomes" id="UP000077275"/>
    </source>
</evidence>
<gene>
    <name evidence="3" type="ORF">MBCUT_17910</name>
</gene>
<dbReference type="PATRIC" id="fig|47311.3.peg.1945"/>
<organism evidence="3 4">
    <name type="scientific">Methanobrevibacter cuticularis</name>
    <dbReference type="NCBI Taxonomy" id="47311"/>
    <lineage>
        <taxon>Archaea</taxon>
        <taxon>Methanobacteriati</taxon>
        <taxon>Methanobacteriota</taxon>
        <taxon>Methanomada group</taxon>
        <taxon>Methanobacteria</taxon>
        <taxon>Methanobacteriales</taxon>
        <taxon>Methanobacteriaceae</taxon>
        <taxon>Methanobrevibacter</taxon>
    </lineage>
</organism>
<dbReference type="Proteomes" id="UP000077275">
    <property type="component" value="Unassembled WGS sequence"/>
</dbReference>
<reference evidence="3 4" key="1">
    <citation type="submission" date="2016-04" db="EMBL/GenBank/DDBJ databases">
        <title>Genome sequence of Methanobrevibacter cuticularis DSM 11139.</title>
        <authorList>
            <person name="Poehlein A."/>
            <person name="Seedorf H."/>
            <person name="Daniel R."/>
        </authorList>
    </citation>
    <scope>NUCLEOTIDE SEQUENCE [LARGE SCALE GENOMIC DNA]</scope>
    <source>
        <strain evidence="3 4">DSM 11139</strain>
    </source>
</reference>